<reference evidence="4" key="1">
    <citation type="journal article" date="2011" name="Proc. Natl. Acad. Sci. U.S.A.">
        <title>Obligate biotrophy features unraveled by the genomic analysis of rust fungi.</title>
        <authorList>
            <person name="Duplessis S."/>
            <person name="Cuomo C.A."/>
            <person name="Lin Y.-C."/>
            <person name="Aerts A."/>
            <person name="Tisserant E."/>
            <person name="Veneault-Fourrey C."/>
            <person name="Joly D.L."/>
            <person name="Hacquard S."/>
            <person name="Amselem J."/>
            <person name="Cantarel B.L."/>
            <person name="Chiu R."/>
            <person name="Coutinho P.M."/>
            <person name="Feau N."/>
            <person name="Field M."/>
            <person name="Frey P."/>
            <person name="Gelhaye E."/>
            <person name="Goldberg J."/>
            <person name="Grabherr M.G."/>
            <person name="Kodira C.D."/>
            <person name="Kohler A."/>
            <person name="Kuees U."/>
            <person name="Lindquist E.A."/>
            <person name="Lucas S.M."/>
            <person name="Mago R."/>
            <person name="Mauceli E."/>
            <person name="Morin E."/>
            <person name="Murat C."/>
            <person name="Pangilinan J.L."/>
            <person name="Park R."/>
            <person name="Pearson M."/>
            <person name="Quesneville H."/>
            <person name="Rouhier N."/>
            <person name="Sakthikumar S."/>
            <person name="Salamov A.A."/>
            <person name="Schmutz J."/>
            <person name="Selles B."/>
            <person name="Shapiro H."/>
            <person name="Tanguay P."/>
            <person name="Tuskan G.A."/>
            <person name="Henrissat B."/>
            <person name="Van de Peer Y."/>
            <person name="Rouze P."/>
            <person name="Ellis J.G."/>
            <person name="Dodds P.N."/>
            <person name="Schein J.E."/>
            <person name="Zhong S."/>
            <person name="Hamelin R.C."/>
            <person name="Grigoriev I.V."/>
            <person name="Szabo L.J."/>
            <person name="Martin F."/>
        </authorList>
    </citation>
    <scope>NUCLEOTIDE SEQUENCE [LARGE SCALE GENOMIC DNA]</scope>
    <source>
        <strain evidence="4">98AG31 / pathotype 3-4-7</strain>
    </source>
</reference>
<dbReference type="CDD" id="cd06558">
    <property type="entry name" value="crotonase-like"/>
    <property type="match status" value="1"/>
</dbReference>
<organism evidence="4">
    <name type="scientific">Melampsora larici-populina (strain 98AG31 / pathotype 3-4-7)</name>
    <name type="common">Poplar leaf rust fungus</name>
    <dbReference type="NCBI Taxonomy" id="747676"/>
    <lineage>
        <taxon>Eukaryota</taxon>
        <taxon>Fungi</taxon>
        <taxon>Dikarya</taxon>
        <taxon>Basidiomycota</taxon>
        <taxon>Pucciniomycotina</taxon>
        <taxon>Pucciniomycetes</taxon>
        <taxon>Pucciniales</taxon>
        <taxon>Melampsoraceae</taxon>
        <taxon>Melampsora</taxon>
    </lineage>
</organism>
<dbReference type="RefSeq" id="XP_007418610.1">
    <property type="nucleotide sequence ID" value="XM_007418548.1"/>
</dbReference>
<dbReference type="InterPro" id="IPR001753">
    <property type="entry name" value="Enoyl-CoA_hydra/iso"/>
</dbReference>
<feature type="non-terminal residue" evidence="3">
    <location>
        <position position="1"/>
    </location>
</feature>
<dbReference type="HOGENOM" id="CLU_1763188_0_0_1"/>
<dbReference type="GO" id="GO:0006635">
    <property type="term" value="P:fatty acid beta-oxidation"/>
    <property type="evidence" value="ECO:0007669"/>
    <property type="project" value="TreeGrafter"/>
</dbReference>
<dbReference type="Pfam" id="PF00378">
    <property type="entry name" value="ECH_1"/>
    <property type="match status" value="1"/>
</dbReference>
<dbReference type="OrthoDB" id="2139957at2759"/>
<gene>
    <name evidence="3" type="ORF">MELLADRAFT_28473</name>
</gene>
<keyword evidence="4" id="KW-1185">Reference proteome</keyword>
<dbReference type="AlphaFoldDB" id="F4SB75"/>
<dbReference type="PANTHER" id="PTHR11941:SF158">
    <property type="entry name" value="ENOYL-COA HYDRATASE (AFU_ORTHOLOGUE AFUA_2G10650)"/>
    <property type="match status" value="1"/>
</dbReference>
<dbReference type="PROSITE" id="PS00166">
    <property type="entry name" value="ENOYL_COA_HYDRATASE"/>
    <property type="match status" value="1"/>
</dbReference>
<dbReference type="VEuPathDB" id="FungiDB:MELLADRAFT_28473"/>
<evidence type="ECO:0008006" key="5">
    <source>
        <dbReference type="Google" id="ProtNLM"/>
    </source>
</evidence>
<dbReference type="InParanoid" id="F4SB75"/>
<dbReference type="PANTHER" id="PTHR11941">
    <property type="entry name" value="ENOYL-COA HYDRATASE-RELATED"/>
    <property type="match status" value="1"/>
</dbReference>
<dbReference type="GO" id="GO:0005739">
    <property type="term" value="C:mitochondrion"/>
    <property type="evidence" value="ECO:0007669"/>
    <property type="project" value="TreeGrafter"/>
</dbReference>
<dbReference type="SUPFAM" id="SSF52096">
    <property type="entry name" value="ClpP/crotonase"/>
    <property type="match status" value="1"/>
</dbReference>
<dbReference type="eggNOG" id="KOG1680">
    <property type="taxonomic scope" value="Eukaryota"/>
</dbReference>
<sequence length="148" mass="15875">LLEWLSKSNESQVERLLHNPHGFGSLSRRHSRKPIIAAVDGLCLGGGMELILNCDLVVATEKSTFGLPEVSKGVIASQGGIPRLLYQSGRVLASELLLLGKPISASEALDRFRIINRVVPTSDALLPTALELAKQIISNSPSAVQLTK</sequence>
<evidence type="ECO:0000256" key="2">
    <source>
        <dbReference type="RuleBase" id="RU003707"/>
    </source>
</evidence>
<evidence type="ECO:0000313" key="3">
    <source>
        <dbReference type="EMBL" id="EGF98115.1"/>
    </source>
</evidence>
<comment type="similarity">
    <text evidence="1 2">Belongs to the enoyl-CoA hydratase/isomerase family.</text>
</comment>
<protein>
    <recommendedName>
        <fullName evidence="5">Enoyl-CoA hydratase</fullName>
    </recommendedName>
</protein>
<name>F4SB75_MELLP</name>
<feature type="non-terminal residue" evidence="3">
    <location>
        <position position="148"/>
    </location>
</feature>
<dbReference type="GO" id="GO:0003824">
    <property type="term" value="F:catalytic activity"/>
    <property type="evidence" value="ECO:0007669"/>
    <property type="project" value="InterPro"/>
</dbReference>
<evidence type="ECO:0000313" key="4">
    <source>
        <dbReference type="Proteomes" id="UP000001072"/>
    </source>
</evidence>
<dbReference type="Gene3D" id="3.90.226.10">
    <property type="entry name" value="2-enoyl-CoA Hydratase, Chain A, domain 1"/>
    <property type="match status" value="1"/>
</dbReference>
<dbReference type="EMBL" id="GL883185">
    <property type="protein sequence ID" value="EGF98115.1"/>
    <property type="molecule type" value="Genomic_DNA"/>
</dbReference>
<dbReference type="GeneID" id="18927016"/>
<dbReference type="Proteomes" id="UP000001072">
    <property type="component" value="Unassembled WGS sequence"/>
</dbReference>
<dbReference type="STRING" id="747676.F4SB75"/>
<dbReference type="InterPro" id="IPR018376">
    <property type="entry name" value="Enoyl-CoA_hyd/isom_CS"/>
</dbReference>
<accession>F4SB75</accession>
<proteinExistence type="inferred from homology"/>
<dbReference type="KEGG" id="mlr:MELLADRAFT_28473"/>
<dbReference type="InterPro" id="IPR029045">
    <property type="entry name" value="ClpP/crotonase-like_dom_sf"/>
</dbReference>
<evidence type="ECO:0000256" key="1">
    <source>
        <dbReference type="ARBA" id="ARBA00005254"/>
    </source>
</evidence>